<organism evidence="3 4">
    <name type="scientific">Undibacterium nitidum</name>
    <dbReference type="NCBI Taxonomy" id="2762298"/>
    <lineage>
        <taxon>Bacteria</taxon>
        <taxon>Pseudomonadati</taxon>
        <taxon>Pseudomonadota</taxon>
        <taxon>Betaproteobacteria</taxon>
        <taxon>Burkholderiales</taxon>
        <taxon>Oxalobacteraceae</taxon>
        <taxon>Undibacterium</taxon>
    </lineage>
</organism>
<keyword evidence="4" id="KW-1185">Reference proteome</keyword>
<evidence type="ECO:0000259" key="2">
    <source>
        <dbReference type="Pfam" id="PF00561"/>
    </source>
</evidence>
<feature type="domain" description="AB hydrolase-1" evidence="2">
    <location>
        <begin position="72"/>
        <end position="210"/>
    </location>
</feature>
<dbReference type="PANTHER" id="PTHR43798">
    <property type="entry name" value="MONOACYLGLYCEROL LIPASE"/>
    <property type="match status" value="1"/>
</dbReference>
<comment type="caution">
    <text evidence="3">The sequence shown here is derived from an EMBL/GenBank/DDBJ whole genome shotgun (WGS) entry which is preliminary data.</text>
</comment>
<dbReference type="Pfam" id="PF00561">
    <property type="entry name" value="Abhydrolase_1"/>
    <property type="match status" value="1"/>
</dbReference>
<sequence>MKFPNFCKTSRLNIAVIVALVAAISAGQSHASTSMLSADSATTSVSKLAPKEYQVGSMYVQEYKNPKAKGAPLILIPGLSSGAYVWDDTVKAMQADHDLYVITLAGFDGKPAMPGLKFIKAKESLLELIQTQKINKPVVIGHSLGSALSIWFAQDHSNLIRGVFAVDGLPVLPRSENMTPEQRKATVDNMRGQMGNLSQAVFEQQQVNYMKFMGVIDDKVAESLGKRSATSDRTAYIEYMSEMFGNDMRKDMPKISVPVGMVSPYYAKDMVAINMSEDQKTAYYASLMAGTPKLQMISINEARHFVMIDQPKIFNEKLATFLKSVE</sequence>
<accession>A0A923HJD0</accession>
<feature type="chain" id="PRO_5038140177" evidence="1">
    <location>
        <begin position="32"/>
        <end position="326"/>
    </location>
</feature>
<dbReference type="RefSeq" id="WP_186915019.1">
    <property type="nucleotide sequence ID" value="NZ_JACOFZ010000001.1"/>
</dbReference>
<name>A0A923HJD0_9BURK</name>
<dbReference type="InterPro" id="IPR050266">
    <property type="entry name" value="AB_hydrolase_sf"/>
</dbReference>
<gene>
    <name evidence="3" type="ORF">H8K36_03755</name>
</gene>
<reference evidence="3" key="1">
    <citation type="submission" date="2020-08" db="EMBL/GenBank/DDBJ databases">
        <title>Novel species isolated from subtropical streams in China.</title>
        <authorList>
            <person name="Lu H."/>
        </authorList>
    </citation>
    <scope>NUCLEOTIDE SEQUENCE</scope>
    <source>
        <strain evidence="3">LX22W</strain>
    </source>
</reference>
<dbReference type="InterPro" id="IPR029058">
    <property type="entry name" value="AB_hydrolase_fold"/>
</dbReference>
<dbReference type="InterPro" id="IPR000073">
    <property type="entry name" value="AB_hydrolase_1"/>
</dbReference>
<dbReference type="GO" id="GO:0016787">
    <property type="term" value="F:hydrolase activity"/>
    <property type="evidence" value="ECO:0007669"/>
    <property type="project" value="UniProtKB-KW"/>
</dbReference>
<dbReference type="EMBL" id="JACOFZ010000001">
    <property type="protein sequence ID" value="MBC3880474.1"/>
    <property type="molecule type" value="Genomic_DNA"/>
</dbReference>
<evidence type="ECO:0000313" key="4">
    <source>
        <dbReference type="Proteomes" id="UP000627446"/>
    </source>
</evidence>
<feature type="signal peptide" evidence="1">
    <location>
        <begin position="1"/>
        <end position="31"/>
    </location>
</feature>
<keyword evidence="1" id="KW-0732">Signal</keyword>
<keyword evidence="3" id="KW-0378">Hydrolase</keyword>
<proteinExistence type="predicted"/>
<evidence type="ECO:0000256" key="1">
    <source>
        <dbReference type="SAM" id="SignalP"/>
    </source>
</evidence>
<dbReference type="Gene3D" id="3.40.50.1820">
    <property type="entry name" value="alpha/beta hydrolase"/>
    <property type="match status" value="1"/>
</dbReference>
<evidence type="ECO:0000313" key="3">
    <source>
        <dbReference type="EMBL" id="MBC3880474.1"/>
    </source>
</evidence>
<protein>
    <submittedName>
        <fullName evidence="3">Alpha/beta hydrolase</fullName>
    </submittedName>
</protein>
<dbReference type="Proteomes" id="UP000627446">
    <property type="component" value="Unassembled WGS sequence"/>
</dbReference>
<dbReference type="SUPFAM" id="SSF53474">
    <property type="entry name" value="alpha/beta-Hydrolases"/>
    <property type="match status" value="1"/>
</dbReference>
<dbReference type="AlphaFoldDB" id="A0A923HJD0"/>